<organism evidence="1 2">
    <name type="scientific">Ectopseudomonas toyotomiensis</name>
    <dbReference type="NCBI Taxonomy" id="554344"/>
    <lineage>
        <taxon>Bacteria</taxon>
        <taxon>Pseudomonadati</taxon>
        <taxon>Pseudomonadota</taxon>
        <taxon>Gammaproteobacteria</taxon>
        <taxon>Pseudomonadales</taxon>
        <taxon>Pseudomonadaceae</taxon>
        <taxon>Ectopseudomonas</taxon>
    </lineage>
</organism>
<dbReference type="AlphaFoldDB" id="A0AA42IMD1"/>
<accession>A0AA42IMD1</accession>
<sequence>MRAGRLRYRATLLALGDQLQVVEAWRHAIARDAAALAEAWARVPPRDSGQRAGWSWARPADHNGYRVIWQLARIADAGAGVRHRDTDRYGAEWRYSEQLPPYRPGTQPLRLRVNGVRYVARAVPPVYFQLGRDLRSRPTQPRDQSTGVRYGSSSAQDIYRDLPWNRARPTDAWPTGITYPDYDGPVIIIEPPAEPDILETYMIANSVSVVVLPEGTPLDVADLRLRLDIDSFSWAFSCSLLGATSLALVRPDADGPKTLLVTMNGWTWRVIVEKYSRTAQFPAERYSISGAGRTQYLAAPYAPLRSAVNALDINARQVMDDQLLNTGFTIEWDVDGLGPPDWTIPAGALTYQDQTPMQIIARVAESVGAVVRPSRDSDQLEILQRYRDPPWLWSETVVDRIIAGEVITDLSSEWSPQPKWNSVYVSGTTHGVAVDVRRAGTAGDQPAPDVFDDLITATPAARARGICELSKGGDQELVSVTIPLFPVGGSAPGLVLPAHLVEVREPVETWRGLCLGVEIAATGTGASRVSQVLSIERHHMEGA</sequence>
<name>A0AA42IMD1_9GAMM</name>
<dbReference type="RefSeq" id="WP_279837002.1">
    <property type="nucleotide sequence ID" value="NZ_JAOCDH010000014.1"/>
</dbReference>
<evidence type="ECO:0000313" key="2">
    <source>
        <dbReference type="Proteomes" id="UP001161137"/>
    </source>
</evidence>
<protein>
    <submittedName>
        <fullName evidence="1">Uncharacterized protein</fullName>
    </submittedName>
</protein>
<gene>
    <name evidence="1" type="ORF">N5D41_13250</name>
</gene>
<comment type="caution">
    <text evidence="1">The sequence shown here is derived from an EMBL/GenBank/DDBJ whole genome shotgun (WGS) entry which is preliminary data.</text>
</comment>
<evidence type="ECO:0000313" key="1">
    <source>
        <dbReference type="EMBL" id="MDH0702447.1"/>
    </source>
</evidence>
<dbReference type="Proteomes" id="UP001161137">
    <property type="component" value="Unassembled WGS sequence"/>
</dbReference>
<dbReference type="EMBL" id="JAOCDH010000014">
    <property type="protein sequence ID" value="MDH0702447.1"/>
    <property type="molecule type" value="Genomic_DNA"/>
</dbReference>
<reference evidence="1" key="1">
    <citation type="submission" date="2022-09" db="EMBL/GenBank/DDBJ databases">
        <title>Intensive care unit water sources are persistently colonized with multi-drug resistant bacteria and are the site of extensive horizontal gene transfer of antibiotic resistance genes.</title>
        <authorList>
            <person name="Diorio-Toth L."/>
        </authorList>
    </citation>
    <scope>NUCLEOTIDE SEQUENCE</scope>
    <source>
        <strain evidence="1">GD03863</strain>
    </source>
</reference>
<proteinExistence type="predicted"/>